<comment type="caution">
    <text evidence="1">The sequence shown here is derived from an EMBL/GenBank/DDBJ whole genome shotgun (WGS) entry which is preliminary data.</text>
</comment>
<organism evidence="1 2">
    <name type="scientific">Oxobacter pfennigii</name>
    <dbReference type="NCBI Taxonomy" id="36849"/>
    <lineage>
        <taxon>Bacteria</taxon>
        <taxon>Bacillati</taxon>
        <taxon>Bacillota</taxon>
        <taxon>Clostridia</taxon>
        <taxon>Eubacteriales</taxon>
        <taxon>Clostridiaceae</taxon>
        <taxon>Oxobacter</taxon>
    </lineage>
</organism>
<evidence type="ECO:0000313" key="2">
    <source>
        <dbReference type="Proteomes" id="UP000050326"/>
    </source>
</evidence>
<evidence type="ECO:0000313" key="1">
    <source>
        <dbReference type="EMBL" id="KPU45822.1"/>
    </source>
</evidence>
<dbReference type="STRING" id="36849.OXPF_06110"/>
<accession>A0A0P8WT67</accession>
<name>A0A0P8WT67_9CLOT</name>
<dbReference type="EMBL" id="LKET01000019">
    <property type="protein sequence ID" value="KPU45822.1"/>
    <property type="molecule type" value="Genomic_DNA"/>
</dbReference>
<dbReference type="OrthoDB" id="2609750at2"/>
<dbReference type="PATRIC" id="fig|36849.3.peg.653"/>
<sequence>MTYPDDIDIFVEKLNKKQDGSVYVIQEELFMTDGKYEGILSHDNITNSSIKVYTGPQLTGEEITNFVVSVSSSAPWRKFIKIFAGAEKVYVTYETPGDTVEAEDINKLQESMTATQTEIEYYKTAGIIDGGHFI</sequence>
<evidence type="ECO:0008006" key="3">
    <source>
        <dbReference type="Google" id="ProtNLM"/>
    </source>
</evidence>
<dbReference type="RefSeq" id="WP_054873736.1">
    <property type="nucleotide sequence ID" value="NZ_LKET01000019.1"/>
</dbReference>
<keyword evidence="2" id="KW-1185">Reference proteome</keyword>
<dbReference type="Proteomes" id="UP000050326">
    <property type="component" value="Unassembled WGS sequence"/>
</dbReference>
<protein>
    <recommendedName>
        <fullName evidence="3">Phosphoglucomutase</fullName>
    </recommendedName>
</protein>
<reference evidence="1 2" key="1">
    <citation type="submission" date="2015-09" db="EMBL/GenBank/DDBJ databases">
        <title>Genome sequence of Oxobacter pfennigii DSM 3222.</title>
        <authorList>
            <person name="Poehlein A."/>
            <person name="Bengelsdorf F.R."/>
            <person name="Schiel-Bengelsdorf B."/>
            <person name="Duerre P."/>
            <person name="Daniel R."/>
        </authorList>
    </citation>
    <scope>NUCLEOTIDE SEQUENCE [LARGE SCALE GENOMIC DNA]</scope>
    <source>
        <strain evidence="1 2">DSM 3222</strain>
    </source>
</reference>
<dbReference type="AlphaFoldDB" id="A0A0P8WT67"/>
<gene>
    <name evidence="1" type="ORF">OXPF_06110</name>
</gene>
<proteinExistence type="predicted"/>